<dbReference type="VEuPathDB" id="FungiDB:RhiirFUN_019910"/>
<dbReference type="HOGENOM" id="CLU_963606_0_0_1"/>
<organism evidence="1">
    <name type="scientific">Rhizophagus irregularis (strain DAOM 181602 / DAOM 197198 / MUCL 43194)</name>
    <name type="common">Arbuscular mycorrhizal fungus</name>
    <name type="synonym">Glomus intraradices</name>
    <dbReference type="NCBI Taxonomy" id="747089"/>
    <lineage>
        <taxon>Eukaryota</taxon>
        <taxon>Fungi</taxon>
        <taxon>Fungi incertae sedis</taxon>
        <taxon>Mucoromycota</taxon>
        <taxon>Glomeromycotina</taxon>
        <taxon>Glomeromycetes</taxon>
        <taxon>Glomerales</taxon>
        <taxon>Glomeraceae</taxon>
        <taxon>Rhizophagus</taxon>
    </lineage>
</organism>
<sequence>MARLLLLRCVRVGNIDTTHYYFYVRPFIFFPRRTSPDSALGALSLLVLFQGQVIISCKVVCITLMEEKLPDFVKNSVSLTCILLVMSQPYTNFYAWSWLYTLQKKWISSNEAIILELQASLGKLRRNDALSCIIWKSVISEKTCCFILPDNLGGKHDDNRSMNKGSVDYENDKHLSVLRFSTKILKILHLTLKLLNNMALITLSSSGATTWSSCYGCVFDWVDLPEKQRNDFLISVKVGFFQKSNALRKKGRYMINGCYTSNESKRLLQHLFSNLGADDIKYVATQHDT</sequence>
<reference evidence="1" key="1">
    <citation type="submission" date="2013-07" db="EMBL/GenBank/DDBJ databases">
        <title>The genome of an arbuscular mycorrhizal fungus provides insights into the evolution of the oldest plant symbiosis.</title>
        <authorList>
            <consortium name="DOE Joint Genome Institute"/>
            <person name="Tisserant E."/>
            <person name="Malbreil M."/>
            <person name="Kuo A."/>
            <person name="Kohler A."/>
            <person name="Symeonidi A."/>
            <person name="Balestrini R."/>
            <person name="Charron P."/>
            <person name="Duensing N."/>
            <person name="Frei-dit-Frey N."/>
            <person name="Gianinazzi-Pearson V."/>
            <person name="Gilbert B."/>
            <person name="Handa Y."/>
            <person name="Hijri M."/>
            <person name="Kaul R."/>
            <person name="Kawaguchi M."/>
            <person name="Krajinski F."/>
            <person name="Lammers P."/>
            <person name="Lapierre D."/>
            <person name="Masclaux F.G."/>
            <person name="Murat C."/>
            <person name="Morin E."/>
            <person name="Ndikumana S."/>
            <person name="Pagni M."/>
            <person name="Petitpierre D."/>
            <person name="Requena N."/>
            <person name="Rosikiewicz P."/>
            <person name="Riley R."/>
            <person name="Saito K."/>
            <person name="San Clemente H."/>
            <person name="Shapiro H."/>
            <person name="van Tuinen D."/>
            <person name="Becard G."/>
            <person name="Bonfante P."/>
            <person name="Paszkowski U."/>
            <person name="Shachar-Hill Y."/>
            <person name="Young J.P."/>
            <person name="Sanders I.R."/>
            <person name="Henrissat B."/>
            <person name="Rensing S.A."/>
            <person name="Grigoriev I.V."/>
            <person name="Corradi N."/>
            <person name="Roux C."/>
            <person name="Martin F."/>
        </authorList>
    </citation>
    <scope>NUCLEOTIDE SEQUENCE</scope>
    <source>
        <strain evidence="1">DAOM 197198</strain>
    </source>
</reference>
<dbReference type="EMBL" id="KI287431">
    <property type="protein sequence ID" value="ESA10114.1"/>
    <property type="molecule type" value="Genomic_DNA"/>
</dbReference>
<gene>
    <name evidence="1" type="ORF">GLOINDRAFT_84698</name>
</gene>
<protein>
    <submittedName>
        <fullName evidence="1">Uncharacterized protein</fullName>
    </submittedName>
</protein>
<name>U9TPM6_RHIID</name>
<evidence type="ECO:0000313" key="1">
    <source>
        <dbReference type="EMBL" id="ESA10114.1"/>
    </source>
</evidence>
<proteinExistence type="predicted"/>
<accession>U9TPM6</accession>
<dbReference type="AlphaFoldDB" id="U9TPM6"/>